<dbReference type="SMART" id="SM00066">
    <property type="entry name" value="GAL4"/>
    <property type="match status" value="1"/>
</dbReference>
<dbReference type="Proteomes" id="UP000077248">
    <property type="component" value="Unassembled WGS sequence"/>
</dbReference>
<dbReference type="SUPFAM" id="SSF57701">
    <property type="entry name" value="Zn2/Cys6 DNA-binding domain"/>
    <property type="match status" value="1"/>
</dbReference>
<dbReference type="InterPro" id="IPR001138">
    <property type="entry name" value="Zn2Cys6_DnaBD"/>
</dbReference>
<dbReference type="GeneID" id="29116055"/>
<comment type="subcellular location">
    <subcellularLocation>
        <location evidence="1">Nucleus</location>
    </subcellularLocation>
</comment>
<keyword evidence="9" id="KW-1185">Reference proteome</keyword>
<evidence type="ECO:0000256" key="4">
    <source>
        <dbReference type="ARBA" id="ARBA00022771"/>
    </source>
</evidence>
<dbReference type="CDD" id="cd00067">
    <property type="entry name" value="GAL4"/>
    <property type="match status" value="1"/>
</dbReference>
<keyword evidence="5" id="KW-0862">Zinc</keyword>
<dbReference type="OMA" id="CPIIHKP"/>
<dbReference type="VEuPathDB" id="FungiDB:CC77DRAFT_174486"/>
<evidence type="ECO:0000259" key="7">
    <source>
        <dbReference type="SMART" id="SM00066"/>
    </source>
</evidence>
<gene>
    <name evidence="8" type="ORF">CC77DRAFT_174486</name>
</gene>
<organism evidence="8 9">
    <name type="scientific">Alternaria alternata</name>
    <name type="common">Alternaria rot fungus</name>
    <name type="synonym">Torula alternata</name>
    <dbReference type="NCBI Taxonomy" id="5599"/>
    <lineage>
        <taxon>Eukaryota</taxon>
        <taxon>Fungi</taxon>
        <taxon>Dikarya</taxon>
        <taxon>Ascomycota</taxon>
        <taxon>Pezizomycotina</taxon>
        <taxon>Dothideomycetes</taxon>
        <taxon>Pleosporomycetidae</taxon>
        <taxon>Pleosporales</taxon>
        <taxon>Pleosporineae</taxon>
        <taxon>Pleosporaceae</taxon>
        <taxon>Alternaria</taxon>
        <taxon>Alternaria sect. Alternaria</taxon>
        <taxon>Alternaria alternata complex</taxon>
    </lineage>
</organism>
<protein>
    <recommendedName>
        <fullName evidence="7">Zn(2)-C6 fungal-type domain-containing protein</fullName>
    </recommendedName>
</protein>
<proteinExistence type="predicted"/>
<dbReference type="RefSeq" id="XP_018384314.1">
    <property type="nucleotide sequence ID" value="XM_018530461.1"/>
</dbReference>
<evidence type="ECO:0000256" key="5">
    <source>
        <dbReference type="ARBA" id="ARBA00022833"/>
    </source>
</evidence>
<reference evidence="8 9" key="1">
    <citation type="submission" date="2016-05" db="EMBL/GenBank/DDBJ databases">
        <title>Comparative analysis of secretome profiles of manganese(II)-oxidizing ascomycete fungi.</title>
        <authorList>
            <consortium name="DOE Joint Genome Institute"/>
            <person name="Zeiner C.A."/>
            <person name="Purvine S.O."/>
            <person name="Zink E.M."/>
            <person name="Wu S."/>
            <person name="Pasa-Tolic L."/>
            <person name="Chaput D.L."/>
            <person name="Haridas S."/>
            <person name="Grigoriev I.V."/>
            <person name="Santelli C.M."/>
            <person name="Hansel C.M."/>
        </authorList>
    </citation>
    <scope>NUCLEOTIDE SEQUENCE [LARGE SCALE GENOMIC DNA]</scope>
    <source>
        <strain evidence="8 9">SRC1lrK2f</strain>
    </source>
</reference>
<name>A0A177DGJ8_ALTAL</name>
<feature type="domain" description="Zn(2)-C6 fungal-type" evidence="7">
    <location>
        <begin position="49"/>
        <end position="92"/>
    </location>
</feature>
<dbReference type="GO" id="GO:0006351">
    <property type="term" value="P:DNA-templated transcription"/>
    <property type="evidence" value="ECO:0007669"/>
    <property type="project" value="InterPro"/>
</dbReference>
<dbReference type="InterPro" id="IPR051059">
    <property type="entry name" value="VerF-like"/>
</dbReference>
<keyword evidence="3" id="KW-0677">Repeat</keyword>
<evidence type="ECO:0000256" key="6">
    <source>
        <dbReference type="ARBA" id="ARBA00023242"/>
    </source>
</evidence>
<evidence type="ECO:0000256" key="1">
    <source>
        <dbReference type="ARBA" id="ARBA00004123"/>
    </source>
</evidence>
<dbReference type="InterPro" id="IPR007219">
    <property type="entry name" value="XnlR_reg_dom"/>
</dbReference>
<keyword evidence="4" id="KW-0863">Zinc-finger</keyword>
<dbReference type="Pfam" id="PF04082">
    <property type="entry name" value="Fungal_trans"/>
    <property type="match status" value="1"/>
</dbReference>
<dbReference type="KEGG" id="aalt:CC77DRAFT_174486"/>
<sequence length="724" mass="82278">MQNQKASCVCIFCSREFTRSDALKRHWNSCSIRRARNSPIPTVKARARGRKTRACDLCCQLKKACNLSQPCTLCASRNQVCEYSRPQKISRDHKAELNCDINDLDAYSTETNDTVECRMDGDLVIPCRDVDTGFDMRVYESVFQTLDDTVDHPETTIANPDHDIELTLPSSPRNPDCRMQLSSWNNPGSLFIEQNIIAPFCQRPTQLNINTLIDFPFLDNFTKATGFVSSFGCGTKQQRLSITLDPIRANPSENATPREERMLNTATHWVEIARNMLVQGSKDTADPGVSLYVTHRIVDQIRETAIKTHHRGSAGIHWSPSTEALCYDFFNPKNLNKCLALFWSCWYPNWPTIHAPTFKVVEKSPSLIAVMALVGACLSAEDRDHASAQLWFDLVEDLVYSDAAFDDQDISNTWKEPTDTDRRSAHLQTLQAAYCVCLYQTWEGSKRSKKRVLRQRFNDLVYLARDIGLDQASLRSIDTSDPAGFDWEEYALRESLIRICSYICNIDASYALFFRHVPRTTLSELVMEMSSPESCFQASSKEECFIELKAWRERMGSDATKMNVLSAVIALCDNAIMTTPAMRRTFAQLSVLNMFTIVHALYLQVYSLENSAMTAPDTTGMTSVENALRNWQQSWPSNTRDMELVDLLGKESDLSTMWQRIGFMRYAPEYWLIAYSTVKRMYKLNDGIPRISETVITVGNHDMIEARRLIAELRSGAIVPVVDS</sequence>
<keyword evidence="2" id="KW-0479">Metal-binding</keyword>
<dbReference type="PANTHER" id="PTHR40626">
    <property type="entry name" value="MIP31509P"/>
    <property type="match status" value="1"/>
</dbReference>
<dbReference type="AlphaFoldDB" id="A0A177DGJ8"/>
<keyword evidence="6" id="KW-0539">Nucleus</keyword>
<accession>A0A177DGJ8</accession>
<evidence type="ECO:0000313" key="9">
    <source>
        <dbReference type="Proteomes" id="UP000077248"/>
    </source>
</evidence>
<dbReference type="GO" id="GO:0005634">
    <property type="term" value="C:nucleus"/>
    <property type="evidence" value="ECO:0007669"/>
    <property type="project" value="UniProtKB-SubCell"/>
</dbReference>
<evidence type="ECO:0000256" key="2">
    <source>
        <dbReference type="ARBA" id="ARBA00022723"/>
    </source>
</evidence>
<dbReference type="EMBL" id="KV441482">
    <property type="protein sequence ID" value="OAG18893.1"/>
    <property type="molecule type" value="Genomic_DNA"/>
</dbReference>
<dbReference type="PANTHER" id="PTHR40626:SF3">
    <property type="entry name" value="TRANSCRIPTION FACTOR WITH C2H2 AND ZN(2)-CYS(6) DNA BINDING DOMAIN (EUROFUNG)-RELATED"/>
    <property type="match status" value="1"/>
</dbReference>
<evidence type="ECO:0000313" key="8">
    <source>
        <dbReference type="EMBL" id="OAG18893.1"/>
    </source>
</evidence>
<dbReference type="CDD" id="cd12148">
    <property type="entry name" value="fungal_TF_MHR"/>
    <property type="match status" value="1"/>
</dbReference>
<evidence type="ECO:0000256" key="3">
    <source>
        <dbReference type="ARBA" id="ARBA00022737"/>
    </source>
</evidence>
<dbReference type="GO" id="GO:0000978">
    <property type="term" value="F:RNA polymerase II cis-regulatory region sequence-specific DNA binding"/>
    <property type="evidence" value="ECO:0007669"/>
    <property type="project" value="InterPro"/>
</dbReference>
<dbReference type="InterPro" id="IPR036864">
    <property type="entry name" value="Zn2-C6_fun-type_DNA-bd_sf"/>
</dbReference>
<dbReference type="GO" id="GO:0000981">
    <property type="term" value="F:DNA-binding transcription factor activity, RNA polymerase II-specific"/>
    <property type="evidence" value="ECO:0007669"/>
    <property type="project" value="InterPro"/>
</dbReference>
<dbReference type="GO" id="GO:0008270">
    <property type="term" value="F:zinc ion binding"/>
    <property type="evidence" value="ECO:0007669"/>
    <property type="project" value="UniProtKB-KW"/>
</dbReference>
<dbReference type="GO" id="GO:0000785">
    <property type="term" value="C:chromatin"/>
    <property type="evidence" value="ECO:0007669"/>
    <property type="project" value="TreeGrafter"/>
</dbReference>